<reference evidence="1 2" key="1">
    <citation type="submission" date="2021-06" db="EMBL/GenBank/DDBJ databases">
        <authorList>
            <person name="Palmer J.M."/>
        </authorList>
    </citation>
    <scope>NUCLEOTIDE SEQUENCE [LARGE SCALE GENOMIC DNA]</scope>
    <source>
        <strain evidence="1 2">XR_2019</strain>
        <tissue evidence="1">Muscle</tissue>
    </source>
</reference>
<evidence type="ECO:0000313" key="2">
    <source>
        <dbReference type="Proteomes" id="UP001444071"/>
    </source>
</evidence>
<protein>
    <submittedName>
        <fullName evidence="1">Uncharacterized protein</fullName>
    </submittedName>
</protein>
<organism evidence="1 2">
    <name type="scientific">Xenotaenia resolanae</name>
    <dbReference type="NCBI Taxonomy" id="208358"/>
    <lineage>
        <taxon>Eukaryota</taxon>
        <taxon>Metazoa</taxon>
        <taxon>Chordata</taxon>
        <taxon>Craniata</taxon>
        <taxon>Vertebrata</taxon>
        <taxon>Euteleostomi</taxon>
        <taxon>Actinopterygii</taxon>
        <taxon>Neopterygii</taxon>
        <taxon>Teleostei</taxon>
        <taxon>Neoteleostei</taxon>
        <taxon>Acanthomorphata</taxon>
        <taxon>Ovalentaria</taxon>
        <taxon>Atherinomorphae</taxon>
        <taxon>Cyprinodontiformes</taxon>
        <taxon>Goodeidae</taxon>
        <taxon>Xenotaenia</taxon>
    </lineage>
</organism>
<sequence length="154" mass="17962">MQKPPSFSAVDVLNFFCLVQKEEHRKVSVVPSAGPKYKVLLRQQTCSSFKPILRLGETNTMARKRKLRGVLLPPMHKRPYLKHFPNWITLPLSRVILRPFHTNTYERLVRLPIRSYFILQQSTVEYYRRQLKDKPATIPPTCAEPSTRADSESI</sequence>
<name>A0ABV0WYB1_9TELE</name>
<dbReference type="Proteomes" id="UP001444071">
    <property type="component" value="Unassembled WGS sequence"/>
</dbReference>
<comment type="caution">
    <text evidence="1">The sequence shown here is derived from an EMBL/GenBank/DDBJ whole genome shotgun (WGS) entry which is preliminary data.</text>
</comment>
<gene>
    <name evidence="1" type="ORF">XENORESO_009876</name>
</gene>
<accession>A0ABV0WYB1</accession>
<dbReference type="EMBL" id="JAHRIM010073144">
    <property type="protein sequence ID" value="MEQ2273853.1"/>
    <property type="molecule type" value="Genomic_DNA"/>
</dbReference>
<keyword evidence="2" id="KW-1185">Reference proteome</keyword>
<proteinExistence type="predicted"/>
<evidence type="ECO:0000313" key="1">
    <source>
        <dbReference type="EMBL" id="MEQ2273853.1"/>
    </source>
</evidence>